<dbReference type="HAMAP" id="MF_00327">
    <property type="entry name" value="Ribosomal_eL43"/>
    <property type="match status" value="1"/>
</dbReference>
<organism evidence="5">
    <name type="scientific">Ganoderma boninense</name>
    <dbReference type="NCBI Taxonomy" id="34458"/>
    <lineage>
        <taxon>Eukaryota</taxon>
        <taxon>Fungi</taxon>
        <taxon>Dikarya</taxon>
        <taxon>Basidiomycota</taxon>
        <taxon>Agaricomycotina</taxon>
        <taxon>Agaricomycetes</taxon>
        <taxon>Polyporales</taxon>
        <taxon>Polyporaceae</taxon>
        <taxon>Ganoderma</taxon>
    </lineage>
</organism>
<dbReference type="InterPro" id="IPR011331">
    <property type="entry name" value="Ribosomal_eL37/eL43"/>
</dbReference>
<evidence type="ECO:0000256" key="2">
    <source>
        <dbReference type="ARBA" id="ARBA00022833"/>
    </source>
</evidence>
<evidence type="ECO:0000256" key="4">
    <source>
        <dbReference type="ARBA" id="ARBA00023274"/>
    </source>
</evidence>
<dbReference type="Gene3D" id="2.20.25.30">
    <property type="match status" value="1"/>
</dbReference>
<dbReference type="InterPro" id="IPR011332">
    <property type="entry name" value="Ribosomal_zn-bd"/>
</dbReference>
<dbReference type="FunFam" id="2.20.25.30:FF:000002">
    <property type="entry name" value="60S ribosomal protein L37a"/>
    <property type="match status" value="1"/>
</dbReference>
<keyword evidence="2" id="KW-0862">Zinc</keyword>
<reference evidence="5" key="1">
    <citation type="submission" date="2019-10" db="EMBL/GenBank/DDBJ databases">
        <authorList>
            <person name="Nor Muhammad N."/>
        </authorList>
    </citation>
    <scope>NUCLEOTIDE SEQUENCE</scope>
</reference>
<dbReference type="AlphaFoldDB" id="A0A5K1JWX0"/>
<dbReference type="GO" id="GO:0005840">
    <property type="term" value="C:ribosome"/>
    <property type="evidence" value="ECO:0007669"/>
    <property type="project" value="UniProtKB-KW"/>
</dbReference>
<dbReference type="PANTHER" id="PTHR48129:SF1">
    <property type="entry name" value="LARGE RIBOSOMAL SUBUNIT PROTEIN EL43"/>
    <property type="match status" value="1"/>
</dbReference>
<dbReference type="SUPFAM" id="SSF57829">
    <property type="entry name" value="Zn-binding ribosomal proteins"/>
    <property type="match status" value="1"/>
</dbReference>
<name>A0A5K1JWX0_9APHY</name>
<accession>A0A5K1JWX0</accession>
<dbReference type="NCBIfam" id="TIGR00280">
    <property type="entry name" value="eL43_euk_arch"/>
    <property type="match status" value="1"/>
</dbReference>
<proteinExistence type="inferred from homology"/>
<dbReference type="PANTHER" id="PTHR48129">
    <property type="entry name" value="60S RIBOSOMAL PROTEIN L37A"/>
    <property type="match status" value="1"/>
</dbReference>
<dbReference type="GO" id="GO:1990904">
    <property type="term" value="C:ribonucleoprotein complex"/>
    <property type="evidence" value="ECO:0007669"/>
    <property type="project" value="UniProtKB-KW"/>
</dbReference>
<keyword evidence="3" id="KW-0689">Ribosomal protein</keyword>
<protein>
    <submittedName>
        <fullName evidence="5">PacC</fullName>
    </submittedName>
</protein>
<dbReference type="InterPro" id="IPR002674">
    <property type="entry name" value="Ribosomal_eL43"/>
</dbReference>
<dbReference type="InterPro" id="IPR050522">
    <property type="entry name" value="Ribosomal_protein_eL43"/>
</dbReference>
<dbReference type="GO" id="GO:0003735">
    <property type="term" value="F:structural constituent of ribosome"/>
    <property type="evidence" value="ECO:0007669"/>
    <property type="project" value="InterPro"/>
</dbReference>
<dbReference type="GO" id="GO:0006412">
    <property type="term" value="P:translation"/>
    <property type="evidence" value="ECO:0007669"/>
    <property type="project" value="InterPro"/>
</dbReference>
<evidence type="ECO:0000313" key="5">
    <source>
        <dbReference type="EMBL" id="VWO96940.1"/>
    </source>
</evidence>
<comment type="similarity">
    <text evidence="1">Belongs to the eukaryotic ribosomal protein eL43 family.</text>
</comment>
<sequence>MTKRTRKVGVTGKYGTRYGASLRKQVKKMEITQHARYTCTFCGKVSLCPQDSVKRQAVGIWKCSSCKKVIAGGAWTVSTTAAATVRSTVRRLRELTEA</sequence>
<evidence type="ECO:0000256" key="3">
    <source>
        <dbReference type="ARBA" id="ARBA00022980"/>
    </source>
</evidence>
<gene>
    <name evidence="5" type="primary">J9WUP1</name>
</gene>
<dbReference type="Pfam" id="PF01780">
    <property type="entry name" value="Ribosomal_L37ae"/>
    <property type="match status" value="1"/>
</dbReference>
<keyword evidence="4" id="KW-0687">Ribonucleoprotein</keyword>
<dbReference type="EMBL" id="LR726021">
    <property type="protein sequence ID" value="VWO96940.1"/>
    <property type="molecule type" value="Genomic_DNA"/>
</dbReference>
<evidence type="ECO:0000256" key="1">
    <source>
        <dbReference type="ARBA" id="ARBA00008672"/>
    </source>
</evidence>